<feature type="compositionally biased region" description="Polar residues" evidence="1">
    <location>
        <begin position="121"/>
        <end position="139"/>
    </location>
</feature>
<feature type="compositionally biased region" description="Polar residues" evidence="1">
    <location>
        <begin position="41"/>
        <end position="51"/>
    </location>
</feature>
<feature type="transmembrane region" description="Helical" evidence="2">
    <location>
        <begin position="557"/>
        <end position="586"/>
    </location>
</feature>
<dbReference type="InterPro" id="IPR021369">
    <property type="entry name" value="DUF2985"/>
</dbReference>
<dbReference type="AlphaFoldDB" id="F4R984"/>
<protein>
    <submittedName>
        <fullName evidence="3">Uncharacterized protein</fullName>
    </submittedName>
</protein>
<dbReference type="GeneID" id="18925578"/>
<feature type="compositionally biased region" description="Basic and acidic residues" evidence="1">
    <location>
        <begin position="223"/>
        <end position="233"/>
    </location>
</feature>
<dbReference type="OrthoDB" id="3365211at2759"/>
<evidence type="ECO:0000256" key="2">
    <source>
        <dbReference type="SAM" id="Phobius"/>
    </source>
</evidence>
<feature type="compositionally biased region" description="Basic and acidic residues" evidence="1">
    <location>
        <begin position="193"/>
        <end position="204"/>
    </location>
</feature>
<dbReference type="PANTHER" id="PTHR35872">
    <property type="entry name" value="INTEGRAL MEMBRANE PROTEIN (AFU_ORTHOLOGUE AFUA_5G07110)"/>
    <property type="match status" value="1"/>
</dbReference>
<dbReference type="PANTHER" id="PTHR35872:SF2">
    <property type="entry name" value="INTEGRAL MEMBRANE PROTEIN (AFU_ORTHOLOGUE AFUA_5G07110)"/>
    <property type="match status" value="1"/>
</dbReference>
<keyword evidence="4" id="KW-1185">Reference proteome</keyword>
<dbReference type="RefSeq" id="XP_007405541.1">
    <property type="nucleotide sequence ID" value="XM_007405479.1"/>
</dbReference>
<keyword evidence="2" id="KW-1133">Transmembrane helix</keyword>
<feature type="transmembrane region" description="Helical" evidence="2">
    <location>
        <begin position="391"/>
        <end position="414"/>
    </location>
</feature>
<dbReference type="eggNOG" id="ENOG502RQQT">
    <property type="taxonomic scope" value="Eukaryota"/>
</dbReference>
<proteinExistence type="predicted"/>
<dbReference type="KEGG" id="mlr:MELLADRAFT_115346"/>
<accession>F4R984</accession>
<feature type="transmembrane region" description="Helical" evidence="2">
    <location>
        <begin position="592"/>
        <end position="615"/>
    </location>
</feature>
<evidence type="ECO:0000313" key="3">
    <source>
        <dbReference type="EMBL" id="EGG10939.1"/>
    </source>
</evidence>
<feature type="compositionally biased region" description="Pro residues" evidence="1">
    <location>
        <begin position="1"/>
        <end position="13"/>
    </location>
</feature>
<feature type="compositionally biased region" description="Polar residues" evidence="1">
    <location>
        <begin position="74"/>
        <end position="97"/>
    </location>
</feature>
<sequence length="652" mass="73105">MSQLPSPRPPIHRPPSVRILRRSPSNTATHGSVIDDPNSRLPVNQSISFNPKTKDPTIKTPNLIPSPSPLLENSGRTTPPTGSRTFSSSPTQLTRSPAGSLISRAIFGRSPKHSHHRNRTRASTVNSRNSAYMPSNPASPSGRDSRSKHHLQPSLTSSTRAFSPSGSSRIRSRTMDDANVLEDDENETSQTDANRHHPSAHENLSDPISFSTISRMNPSTRSTQHEGQPREIEGLPEEEESEGEAESVAGDNDEIDLLEVVDPAVHTASTLAHIQNSIFLSSLFNPFNSPVIEIAHDQCLGGASMSRRSSVRAKSPKLEPVTERRSKIRRGSILLRPSPTLDEESGRTPQEEKNPVDDHIIEIVEQNPRKRSWIALKRMASGAWAFLKTPLGIVFGIYGFLVVFWGAALVLILLKWIKIEPIQHYRIWVEICSQILNGLFTITGIGLLPSRLIDWWNISVILHYARIIWQRKGKHNLSDPNDILPIDKDLSEAEKAVKPPRSPKHKRFKKQNNCEKLEDERRILGIQECRRLEIAQTKLCKSQTWYRPHSSATHYAFPIWGACGILICNLGNSIFQAALCGVMWGLRYSERPAWTTATFMALSFSCGITSAILIWQIGKRTQKSEEVRRKVEEFLKEKKEMVGVVEEEEVEV</sequence>
<feature type="compositionally biased region" description="Acidic residues" evidence="1">
    <location>
        <begin position="234"/>
        <end position="252"/>
    </location>
</feature>
<gene>
    <name evidence="3" type="ORF">MELLADRAFT_115346</name>
</gene>
<feature type="compositionally biased region" description="Polar residues" evidence="1">
    <location>
        <begin position="206"/>
        <end position="222"/>
    </location>
</feature>
<feature type="compositionally biased region" description="Polar residues" evidence="1">
    <location>
        <begin position="153"/>
        <end position="169"/>
    </location>
</feature>
<keyword evidence="2" id="KW-0812">Transmembrane</keyword>
<reference evidence="4" key="1">
    <citation type="journal article" date="2011" name="Proc. Natl. Acad. Sci. U.S.A.">
        <title>Obligate biotrophy features unraveled by the genomic analysis of rust fungi.</title>
        <authorList>
            <person name="Duplessis S."/>
            <person name="Cuomo C.A."/>
            <person name="Lin Y.-C."/>
            <person name="Aerts A."/>
            <person name="Tisserant E."/>
            <person name="Veneault-Fourrey C."/>
            <person name="Joly D.L."/>
            <person name="Hacquard S."/>
            <person name="Amselem J."/>
            <person name="Cantarel B.L."/>
            <person name="Chiu R."/>
            <person name="Coutinho P.M."/>
            <person name="Feau N."/>
            <person name="Field M."/>
            <person name="Frey P."/>
            <person name="Gelhaye E."/>
            <person name="Goldberg J."/>
            <person name="Grabherr M.G."/>
            <person name="Kodira C.D."/>
            <person name="Kohler A."/>
            <person name="Kuees U."/>
            <person name="Lindquist E.A."/>
            <person name="Lucas S.M."/>
            <person name="Mago R."/>
            <person name="Mauceli E."/>
            <person name="Morin E."/>
            <person name="Murat C."/>
            <person name="Pangilinan J.L."/>
            <person name="Park R."/>
            <person name="Pearson M."/>
            <person name="Quesneville H."/>
            <person name="Rouhier N."/>
            <person name="Sakthikumar S."/>
            <person name="Salamov A.A."/>
            <person name="Schmutz J."/>
            <person name="Selles B."/>
            <person name="Shapiro H."/>
            <person name="Tanguay P."/>
            <person name="Tuskan G.A."/>
            <person name="Henrissat B."/>
            <person name="Van de Peer Y."/>
            <person name="Rouze P."/>
            <person name="Ellis J.G."/>
            <person name="Dodds P.N."/>
            <person name="Schein J.E."/>
            <person name="Zhong S."/>
            <person name="Hamelin R.C."/>
            <person name="Grigoriev I.V."/>
            <person name="Szabo L.J."/>
            <person name="Martin F."/>
        </authorList>
    </citation>
    <scope>NUCLEOTIDE SEQUENCE [LARGE SCALE GENOMIC DNA]</scope>
    <source>
        <strain evidence="4">98AG31 / pathotype 3-4-7</strain>
    </source>
</reference>
<feature type="region of interest" description="Disordered" evidence="1">
    <location>
        <begin position="1"/>
        <end position="252"/>
    </location>
</feature>
<dbReference type="HOGENOM" id="CLU_420378_0_0_1"/>
<name>F4R984_MELLP</name>
<dbReference type="Proteomes" id="UP000001072">
    <property type="component" value="Unassembled WGS sequence"/>
</dbReference>
<feature type="compositionally biased region" description="Basic residues" evidence="1">
    <location>
        <begin position="110"/>
        <end position="120"/>
    </location>
</feature>
<evidence type="ECO:0000313" key="4">
    <source>
        <dbReference type="Proteomes" id="UP000001072"/>
    </source>
</evidence>
<dbReference type="Pfam" id="PF11204">
    <property type="entry name" value="DUF2985"/>
    <property type="match status" value="1"/>
</dbReference>
<feature type="transmembrane region" description="Helical" evidence="2">
    <location>
        <begin position="426"/>
        <end position="447"/>
    </location>
</feature>
<evidence type="ECO:0000256" key="1">
    <source>
        <dbReference type="SAM" id="MobiDB-lite"/>
    </source>
</evidence>
<dbReference type="VEuPathDB" id="FungiDB:MELLADRAFT_115346"/>
<keyword evidence="2" id="KW-0472">Membrane</keyword>
<feature type="transmembrane region" description="Helical" evidence="2">
    <location>
        <begin position="453"/>
        <end position="469"/>
    </location>
</feature>
<organism evidence="4">
    <name type="scientific">Melampsora larici-populina (strain 98AG31 / pathotype 3-4-7)</name>
    <name type="common">Poplar leaf rust fungus</name>
    <dbReference type="NCBI Taxonomy" id="747676"/>
    <lineage>
        <taxon>Eukaryota</taxon>
        <taxon>Fungi</taxon>
        <taxon>Dikarya</taxon>
        <taxon>Basidiomycota</taxon>
        <taxon>Pucciniomycotina</taxon>
        <taxon>Pucciniomycetes</taxon>
        <taxon>Pucciniales</taxon>
        <taxon>Melampsoraceae</taxon>
        <taxon>Melampsora</taxon>
    </lineage>
</organism>
<dbReference type="EMBL" id="GL883093">
    <property type="protein sequence ID" value="EGG10939.1"/>
    <property type="molecule type" value="Genomic_DNA"/>
</dbReference>
<dbReference type="InParanoid" id="F4R984"/>